<comment type="similarity">
    <text evidence="3 12">Belongs to the methylenetetrahydrofolate reductase family.</text>
</comment>
<dbReference type="GO" id="GO:0071949">
    <property type="term" value="F:FAD binding"/>
    <property type="evidence" value="ECO:0007669"/>
    <property type="project" value="TreeGrafter"/>
</dbReference>
<name>A0A6M1S307_9HYPH</name>
<dbReference type="SUPFAM" id="SSF51730">
    <property type="entry name" value="FAD-linked oxidoreductase"/>
    <property type="match status" value="1"/>
</dbReference>
<keyword evidence="14" id="KW-1185">Reference proteome</keyword>
<dbReference type="RefSeq" id="WP_163899827.1">
    <property type="nucleotide sequence ID" value="NZ_CP048427.1"/>
</dbReference>
<dbReference type="PANTHER" id="PTHR45754">
    <property type="entry name" value="METHYLENETETRAHYDROFOLATE REDUCTASE"/>
    <property type="match status" value="1"/>
</dbReference>
<dbReference type="GO" id="GO:0009086">
    <property type="term" value="P:methionine biosynthetic process"/>
    <property type="evidence" value="ECO:0007669"/>
    <property type="project" value="UniProtKB-KW"/>
</dbReference>
<evidence type="ECO:0000256" key="7">
    <source>
        <dbReference type="ARBA" id="ARBA00023002"/>
    </source>
</evidence>
<dbReference type="InterPro" id="IPR004620">
    <property type="entry name" value="MTHF_reductase_bac"/>
</dbReference>
<evidence type="ECO:0000256" key="5">
    <source>
        <dbReference type="ARBA" id="ARBA00022630"/>
    </source>
</evidence>
<comment type="cofactor">
    <cofactor evidence="1 12">
        <name>FAD</name>
        <dbReference type="ChEBI" id="CHEBI:57692"/>
    </cofactor>
</comment>
<accession>A0A6M1S307</accession>
<keyword evidence="8" id="KW-0520">NAD</keyword>
<keyword evidence="6 12" id="KW-0274">FAD</keyword>
<evidence type="ECO:0000256" key="3">
    <source>
        <dbReference type="ARBA" id="ARBA00006743"/>
    </source>
</evidence>
<dbReference type="Pfam" id="PF02219">
    <property type="entry name" value="MTHFR"/>
    <property type="match status" value="1"/>
</dbReference>
<dbReference type="InterPro" id="IPR029041">
    <property type="entry name" value="FAD-linked_oxidoreductase-like"/>
</dbReference>
<gene>
    <name evidence="13" type="primary">metF</name>
    <name evidence="13" type="ORF">G6N76_03760</name>
</gene>
<comment type="catalytic activity">
    <reaction evidence="11">
        <text>(6S)-5-methyl-5,6,7,8-tetrahydrofolate + NAD(+) = (6R)-5,10-methylene-5,6,7,8-tetrahydrofolate + NADH + H(+)</text>
        <dbReference type="Rhea" id="RHEA:19821"/>
        <dbReference type="ChEBI" id="CHEBI:15378"/>
        <dbReference type="ChEBI" id="CHEBI:15636"/>
        <dbReference type="ChEBI" id="CHEBI:18608"/>
        <dbReference type="ChEBI" id="CHEBI:57540"/>
        <dbReference type="ChEBI" id="CHEBI:57945"/>
        <dbReference type="EC" id="1.5.1.54"/>
    </reaction>
    <physiologicalReaction direction="right-to-left" evidence="11">
        <dbReference type="Rhea" id="RHEA:19823"/>
    </physiologicalReaction>
</comment>
<comment type="pathway">
    <text evidence="2 12">One-carbon metabolism; tetrahydrofolate interconversion.</text>
</comment>
<dbReference type="EMBL" id="JAAKZH010000001">
    <property type="protein sequence ID" value="NGO62778.1"/>
    <property type="molecule type" value="Genomic_DNA"/>
</dbReference>
<dbReference type="GO" id="GO:0106312">
    <property type="term" value="F:methylenetetrahydrofolate reductase (NADH) activity"/>
    <property type="evidence" value="ECO:0007669"/>
    <property type="project" value="UniProtKB-EC"/>
</dbReference>
<evidence type="ECO:0000256" key="2">
    <source>
        <dbReference type="ARBA" id="ARBA00004777"/>
    </source>
</evidence>
<evidence type="ECO:0000256" key="1">
    <source>
        <dbReference type="ARBA" id="ARBA00001974"/>
    </source>
</evidence>
<dbReference type="NCBIfam" id="TIGR00676">
    <property type="entry name" value="fadh2"/>
    <property type="match status" value="1"/>
</dbReference>
<evidence type="ECO:0000256" key="8">
    <source>
        <dbReference type="ARBA" id="ARBA00023027"/>
    </source>
</evidence>
<dbReference type="UniPathway" id="UPA00193"/>
<evidence type="ECO:0000313" key="13">
    <source>
        <dbReference type="EMBL" id="NGO62778.1"/>
    </source>
</evidence>
<dbReference type="GO" id="GO:0005829">
    <property type="term" value="C:cytosol"/>
    <property type="evidence" value="ECO:0007669"/>
    <property type="project" value="InterPro"/>
</dbReference>
<comment type="pathway">
    <text evidence="10">Amino-acid biosynthesis; L-methionine biosynthesis via de novo pathway.</text>
</comment>
<dbReference type="PANTHER" id="PTHR45754:SF3">
    <property type="entry name" value="METHYLENETETRAHYDROFOLATE REDUCTASE (NADPH)"/>
    <property type="match status" value="1"/>
</dbReference>
<dbReference type="InterPro" id="IPR003171">
    <property type="entry name" value="Mehydrof_redctse-like"/>
</dbReference>
<keyword evidence="7 12" id="KW-0560">Oxidoreductase</keyword>
<dbReference type="GO" id="GO:0035999">
    <property type="term" value="P:tetrahydrofolate interconversion"/>
    <property type="evidence" value="ECO:0007669"/>
    <property type="project" value="UniProtKB-UniPathway"/>
</dbReference>
<dbReference type="EC" id="1.5.1.54" evidence="12"/>
<sequence>MARNDHNEQAGSQLRISFEFFPPKSEEMEGQLWATVDELSRWNPDFVSVTYGAGGTTRAPTLSTVRRLISETTLPTASHLTCVGATKDEVRHVVDEFRAVGVRHFVALRGDPQGGMGTAYQPHPGGFANAAELVAGLREMGDFEISVSAYPEKHPESRDDAADIDMLKRKVDAGAHRALTQFFFDNDIFERYLERVRAAGITIPIVPGIMPIQNLTQLKRFASMCGSSVPSFLDDRFSGLEDQPQARAEVAAEVAAEQIEDLVRRGIGDFHLYTMNRTPLVNATLANVGLKPSVQAVAGAAA</sequence>
<evidence type="ECO:0000256" key="4">
    <source>
        <dbReference type="ARBA" id="ARBA00022605"/>
    </source>
</evidence>
<proteinExistence type="inferred from homology"/>
<dbReference type="Gene3D" id="3.20.20.220">
    <property type="match status" value="1"/>
</dbReference>
<evidence type="ECO:0000256" key="11">
    <source>
        <dbReference type="ARBA" id="ARBA00048628"/>
    </source>
</evidence>
<evidence type="ECO:0000256" key="12">
    <source>
        <dbReference type="RuleBase" id="RU003862"/>
    </source>
</evidence>
<keyword evidence="9" id="KW-0486">Methionine biosynthesis</keyword>
<dbReference type="AlphaFoldDB" id="A0A6M1S307"/>
<evidence type="ECO:0000313" key="14">
    <source>
        <dbReference type="Proteomes" id="UP000477849"/>
    </source>
</evidence>
<comment type="caution">
    <text evidence="13">The sequence shown here is derived from an EMBL/GenBank/DDBJ whole genome shotgun (WGS) entry which is preliminary data.</text>
</comment>
<evidence type="ECO:0000256" key="9">
    <source>
        <dbReference type="ARBA" id="ARBA00023167"/>
    </source>
</evidence>
<evidence type="ECO:0000256" key="10">
    <source>
        <dbReference type="ARBA" id="ARBA00034478"/>
    </source>
</evidence>
<protein>
    <recommendedName>
        <fullName evidence="12">Methylenetetrahydrofolate reductase</fullName>
        <ecNumber evidence="12">1.5.1.54</ecNumber>
    </recommendedName>
</protein>
<organism evidence="13 14">
    <name type="scientific">Rhizobium daejeonense</name>
    <dbReference type="NCBI Taxonomy" id="240521"/>
    <lineage>
        <taxon>Bacteria</taxon>
        <taxon>Pseudomonadati</taxon>
        <taxon>Pseudomonadota</taxon>
        <taxon>Alphaproteobacteria</taxon>
        <taxon>Hyphomicrobiales</taxon>
        <taxon>Rhizobiaceae</taxon>
        <taxon>Rhizobium/Agrobacterium group</taxon>
        <taxon>Rhizobium</taxon>
    </lineage>
</organism>
<keyword evidence="4" id="KW-0028">Amino-acid biosynthesis</keyword>
<evidence type="ECO:0000256" key="6">
    <source>
        <dbReference type="ARBA" id="ARBA00022827"/>
    </source>
</evidence>
<dbReference type="Proteomes" id="UP000477849">
    <property type="component" value="Unassembled WGS sequence"/>
</dbReference>
<reference evidence="13 14" key="1">
    <citation type="submission" date="2020-02" db="EMBL/GenBank/DDBJ databases">
        <title>Genome sequence of the type strain CCBAU10050 of Rhizobium daejeonense.</title>
        <authorList>
            <person name="Gao J."/>
            <person name="Sun J."/>
        </authorList>
    </citation>
    <scope>NUCLEOTIDE SEQUENCE [LARGE SCALE GENOMIC DNA]</scope>
    <source>
        <strain evidence="13 14">CCBAU10050</strain>
    </source>
</reference>
<keyword evidence="5 12" id="KW-0285">Flavoprotein</keyword>
<dbReference type="CDD" id="cd00537">
    <property type="entry name" value="MTHFR"/>
    <property type="match status" value="1"/>
</dbReference>